<evidence type="ECO:0000313" key="2">
    <source>
        <dbReference type="Proteomes" id="UP000037035"/>
    </source>
</evidence>
<sequence length="110" mass="12332">MWTTIWRTCYTLARCMMKRGMATNSVPDPPYSQEPNRIEGYFKSCDGPPGDNAGSRIPQREITSIKGNSKIDTDYVQYIHATMRIGMTNSTRFYVSYLTEFGSGGSLAIA</sequence>
<dbReference type="VEuPathDB" id="FungiDB:VP01_1389g2"/>
<dbReference type="Proteomes" id="UP000037035">
    <property type="component" value="Unassembled WGS sequence"/>
</dbReference>
<keyword evidence="2" id="KW-1185">Reference proteome</keyword>
<name>A0A0L6VL70_9BASI</name>
<protein>
    <submittedName>
        <fullName evidence="1">Uncharacterized protein</fullName>
    </submittedName>
</protein>
<accession>A0A0L6VL70</accession>
<gene>
    <name evidence="1" type="ORF">VP01_1389g2</name>
</gene>
<dbReference type="OrthoDB" id="2507499at2759"/>
<comment type="caution">
    <text evidence="1">The sequence shown here is derived from an EMBL/GenBank/DDBJ whole genome shotgun (WGS) entry which is preliminary data.</text>
</comment>
<dbReference type="AlphaFoldDB" id="A0A0L6VL70"/>
<proteinExistence type="predicted"/>
<dbReference type="EMBL" id="LAVV01004331">
    <property type="protein sequence ID" value="KNZ61521.1"/>
    <property type="molecule type" value="Genomic_DNA"/>
</dbReference>
<reference evidence="1 2" key="1">
    <citation type="submission" date="2015-08" db="EMBL/GenBank/DDBJ databases">
        <title>Next Generation Sequencing and Analysis of the Genome of Puccinia sorghi L Schw, the Causal Agent of Maize Common Rust.</title>
        <authorList>
            <person name="Rochi L."/>
            <person name="Burguener G."/>
            <person name="Darino M."/>
            <person name="Turjanski A."/>
            <person name="Kreff E."/>
            <person name="Dieguez M.J."/>
            <person name="Sacco F."/>
        </authorList>
    </citation>
    <scope>NUCLEOTIDE SEQUENCE [LARGE SCALE GENOMIC DNA]</scope>
    <source>
        <strain evidence="1 2">RO10H11247</strain>
    </source>
</reference>
<evidence type="ECO:0000313" key="1">
    <source>
        <dbReference type="EMBL" id="KNZ61521.1"/>
    </source>
</evidence>
<organism evidence="1 2">
    <name type="scientific">Puccinia sorghi</name>
    <dbReference type="NCBI Taxonomy" id="27349"/>
    <lineage>
        <taxon>Eukaryota</taxon>
        <taxon>Fungi</taxon>
        <taxon>Dikarya</taxon>
        <taxon>Basidiomycota</taxon>
        <taxon>Pucciniomycotina</taxon>
        <taxon>Pucciniomycetes</taxon>
        <taxon>Pucciniales</taxon>
        <taxon>Pucciniaceae</taxon>
        <taxon>Puccinia</taxon>
    </lineage>
</organism>